<dbReference type="RefSeq" id="WP_097076594.1">
    <property type="nucleotide sequence ID" value="NZ_OBMR01000007.1"/>
</dbReference>
<dbReference type="InterPro" id="IPR036380">
    <property type="entry name" value="Isochorismatase-like_sf"/>
</dbReference>
<evidence type="ECO:0000256" key="1">
    <source>
        <dbReference type="ARBA" id="ARBA00006336"/>
    </source>
</evidence>
<feature type="domain" description="Isochorismatase-like" evidence="3">
    <location>
        <begin position="3"/>
        <end position="145"/>
    </location>
</feature>
<dbReference type="EMBL" id="OBMR01000007">
    <property type="protein sequence ID" value="SOC06697.1"/>
    <property type="molecule type" value="Genomic_DNA"/>
</dbReference>
<gene>
    <name evidence="4" type="ORF">SAMN02910411_2348</name>
</gene>
<dbReference type="SUPFAM" id="SSF52499">
    <property type="entry name" value="Isochorismatase-like hydrolases"/>
    <property type="match status" value="1"/>
</dbReference>
<organism evidence="4 5">
    <name type="scientific">Pseudobutyrivibrio ruminis DSM 9787</name>
    <dbReference type="NCBI Taxonomy" id="1123011"/>
    <lineage>
        <taxon>Bacteria</taxon>
        <taxon>Bacillati</taxon>
        <taxon>Bacillota</taxon>
        <taxon>Clostridia</taxon>
        <taxon>Lachnospirales</taxon>
        <taxon>Lachnospiraceae</taxon>
        <taxon>Pseudobutyrivibrio</taxon>
    </lineage>
</organism>
<sequence>MKILLVIDVQQRYLKNYKPDLVKRVNNRISEAVEADIPVVYVRNTGRSGKDENFDLAESLLIESDCIFKKRLPSAFSNADFEPFLDKMNVDTINVVGVDGRCCVSRTVMDALDRGYGVHLLMDAIEAHNDKFYYTELKTMEQKGALACMKLEKM</sequence>
<proteinExistence type="inferred from homology"/>
<dbReference type="AlphaFoldDB" id="A0A285SFM7"/>
<evidence type="ECO:0000313" key="5">
    <source>
        <dbReference type="Proteomes" id="UP000219563"/>
    </source>
</evidence>
<dbReference type="PANTHER" id="PTHR43540">
    <property type="entry name" value="PEROXYUREIDOACRYLATE/UREIDOACRYLATE AMIDOHYDROLASE-RELATED"/>
    <property type="match status" value="1"/>
</dbReference>
<dbReference type="PANTHER" id="PTHR43540:SF6">
    <property type="entry name" value="ISOCHORISMATASE-LIKE DOMAIN-CONTAINING PROTEIN"/>
    <property type="match status" value="1"/>
</dbReference>
<dbReference type="GO" id="GO:0016787">
    <property type="term" value="F:hydrolase activity"/>
    <property type="evidence" value="ECO:0007669"/>
    <property type="project" value="UniProtKB-KW"/>
</dbReference>
<dbReference type="Proteomes" id="UP000219563">
    <property type="component" value="Unassembled WGS sequence"/>
</dbReference>
<dbReference type="InterPro" id="IPR000868">
    <property type="entry name" value="Isochorismatase-like_dom"/>
</dbReference>
<reference evidence="4 5" key="1">
    <citation type="submission" date="2017-08" db="EMBL/GenBank/DDBJ databases">
        <authorList>
            <person name="de Groot N.N."/>
        </authorList>
    </citation>
    <scope>NUCLEOTIDE SEQUENCE [LARGE SCALE GENOMIC DNA]</scope>
    <source>
        <strain evidence="4 5">DSM 9787</strain>
    </source>
</reference>
<dbReference type="CDD" id="cd00431">
    <property type="entry name" value="cysteine_hydrolases"/>
    <property type="match status" value="1"/>
</dbReference>
<evidence type="ECO:0000256" key="2">
    <source>
        <dbReference type="ARBA" id="ARBA00022801"/>
    </source>
</evidence>
<accession>A0A285SFM7</accession>
<keyword evidence="2" id="KW-0378">Hydrolase</keyword>
<dbReference type="Pfam" id="PF00857">
    <property type="entry name" value="Isochorismatase"/>
    <property type="match status" value="1"/>
</dbReference>
<comment type="similarity">
    <text evidence="1">Belongs to the isochorismatase family.</text>
</comment>
<evidence type="ECO:0000259" key="3">
    <source>
        <dbReference type="Pfam" id="PF00857"/>
    </source>
</evidence>
<name>A0A285SFM7_9FIRM</name>
<dbReference type="InterPro" id="IPR050272">
    <property type="entry name" value="Isochorismatase-like_hydrls"/>
</dbReference>
<protein>
    <submittedName>
        <fullName evidence="4">Nicotinamidase-related amidase</fullName>
    </submittedName>
</protein>
<dbReference type="Gene3D" id="3.40.50.850">
    <property type="entry name" value="Isochorismatase-like"/>
    <property type="match status" value="1"/>
</dbReference>
<evidence type="ECO:0000313" key="4">
    <source>
        <dbReference type="EMBL" id="SOC06697.1"/>
    </source>
</evidence>